<comment type="caution">
    <text evidence="2">The sequence shown here is derived from an EMBL/GenBank/DDBJ whole genome shotgun (WGS) entry which is preliminary data.</text>
</comment>
<name>A0ABR1Y5U3_9PEZI</name>
<protein>
    <submittedName>
        <fullName evidence="2">CHAT domain-containing protein</fullName>
    </submittedName>
</protein>
<proteinExistence type="predicted"/>
<dbReference type="Proteomes" id="UP001456524">
    <property type="component" value="Unassembled WGS sequence"/>
</dbReference>
<keyword evidence="3" id="KW-1185">Reference proteome</keyword>
<sequence>MTNSDIAAVYASRLADLNEAIAYFQQSLAAGDSTRRNWGNQAFGVAFLLLYGAELTGDNSPIPHTMKLLVMSVENDGEAPLSRVSTASRILRYLWSDIEGVVELQDRLAKIAIDLLPYACSRELSREDQQYAIRVTEGFAADSFSFSIKLGNVEEALQRVEYSRGLIMGHLIDRKDNFTNLKKKHIDLAKKYLDLRDRAFHPIVEEKLSGKWESVIEEQRKAHLKLRDCEEEIRRQPGFENFQKLTSLEELQGSATHGPIVVVNVTSLGSDAIILTKSQLATIPLPKMTKDIPQLFQGALGRYVSGTRTSNTAIDGPDFFPFDEPVGGRNSSTKSWPRLSRPIEKCLGGPSNAELLTWLWKSSVRPVILKLQELGISPNTSGDLPRVWWIGSGAASSLPFHAAGDFETLRNLEPDRHEAFWKSSSTCLDWMTPSYAPTMKALRYARARANAADLGERPAVMVVTMPSTPGQSELTGVLREKAAVEAAATDFQVKSLPDRPAANVVLASLPGSPKNDGGKLMPDKLTVGHILDNTAPDGSENWLVYLSACSTAQVKADKMGDESLHLASAFQVAGFAHAIGSLWSADDDICVEVARLFYQVLSKYTGTERKVAVAHALRKAVIQIRDQHYDKPALWAPFIHFGA</sequence>
<evidence type="ECO:0000313" key="3">
    <source>
        <dbReference type="Proteomes" id="UP001456524"/>
    </source>
</evidence>
<evidence type="ECO:0000313" key="2">
    <source>
        <dbReference type="EMBL" id="KAK8177294.1"/>
    </source>
</evidence>
<organism evidence="2 3">
    <name type="scientific">Phyllosticta citrichinensis</name>
    <dbReference type="NCBI Taxonomy" id="1130410"/>
    <lineage>
        <taxon>Eukaryota</taxon>
        <taxon>Fungi</taxon>
        <taxon>Dikarya</taxon>
        <taxon>Ascomycota</taxon>
        <taxon>Pezizomycotina</taxon>
        <taxon>Dothideomycetes</taxon>
        <taxon>Dothideomycetes incertae sedis</taxon>
        <taxon>Botryosphaeriales</taxon>
        <taxon>Phyllostictaceae</taxon>
        <taxon>Phyllosticta</taxon>
    </lineage>
</organism>
<dbReference type="InterPro" id="IPR024983">
    <property type="entry name" value="CHAT_dom"/>
</dbReference>
<dbReference type="EMBL" id="JBBWUH010000001">
    <property type="protein sequence ID" value="KAK8177294.1"/>
    <property type="molecule type" value="Genomic_DNA"/>
</dbReference>
<reference evidence="2 3" key="1">
    <citation type="journal article" date="2022" name="G3 (Bethesda)">
        <title>Enemy or ally: a genomic approach to elucidate the lifestyle of Phyllosticta citrichinaensis.</title>
        <authorList>
            <person name="Buijs V.A."/>
            <person name="Groenewald J.Z."/>
            <person name="Haridas S."/>
            <person name="LaButti K.M."/>
            <person name="Lipzen A."/>
            <person name="Martin F.M."/>
            <person name="Barry K."/>
            <person name="Grigoriev I.V."/>
            <person name="Crous P.W."/>
            <person name="Seidl M.F."/>
        </authorList>
    </citation>
    <scope>NUCLEOTIDE SEQUENCE [LARGE SCALE GENOMIC DNA]</scope>
    <source>
        <strain evidence="2 3">CBS 129764</strain>
    </source>
</reference>
<gene>
    <name evidence="2" type="ORF">IWX90DRAFT_410748</name>
</gene>
<dbReference type="Pfam" id="PF12770">
    <property type="entry name" value="CHAT"/>
    <property type="match status" value="1"/>
</dbReference>
<accession>A0ABR1Y5U3</accession>
<feature type="domain" description="CHAT" evidence="1">
    <location>
        <begin position="543"/>
        <end position="642"/>
    </location>
</feature>
<evidence type="ECO:0000259" key="1">
    <source>
        <dbReference type="Pfam" id="PF12770"/>
    </source>
</evidence>